<accession>A0A367GQF4</accession>
<dbReference type="CDD" id="cd07561">
    <property type="entry name" value="Peptidase_S41_CPP_like"/>
    <property type="match status" value="1"/>
</dbReference>
<dbReference type="SMART" id="SM00228">
    <property type="entry name" value="PDZ"/>
    <property type="match status" value="1"/>
</dbReference>
<dbReference type="InterPro" id="IPR005151">
    <property type="entry name" value="Tail-specific_protease"/>
</dbReference>
<reference evidence="3 4" key="1">
    <citation type="submission" date="2018-05" db="EMBL/GenBank/DDBJ databases">
        <title>Mucilaginibacter hurinus sp. nov., isolated from briquette warehouse soil.</title>
        <authorList>
            <person name="Choi L."/>
        </authorList>
    </citation>
    <scope>NUCLEOTIDE SEQUENCE [LARGE SCALE GENOMIC DNA]</scope>
    <source>
        <strain evidence="3 4">ZR32</strain>
    </source>
</reference>
<dbReference type="PROSITE" id="PS50106">
    <property type="entry name" value="PDZ"/>
    <property type="match status" value="1"/>
</dbReference>
<dbReference type="Gene3D" id="3.90.226.10">
    <property type="entry name" value="2-enoyl-CoA Hydratase, Chain A, domain 1"/>
    <property type="match status" value="1"/>
</dbReference>
<dbReference type="PROSITE" id="PS51257">
    <property type="entry name" value="PROKAR_LIPOPROTEIN"/>
    <property type="match status" value="1"/>
</dbReference>
<dbReference type="InterPro" id="IPR036034">
    <property type="entry name" value="PDZ_sf"/>
</dbReference>
<dbReference type="GO" id="GO:0006508">
    <property type="term" value="P:proteolysis"/>
    <property type="evidence" value="ECO:0007669"/>
    <property type="project" value="InterPro"/>
</dbReference>
<evidence type="ECO:0000313" key="4">
    <source>
        <dbReference type="Proteomes" id="UP000253209"/>
    </source>
</evidence>
<dbReference type="Pfam" id="PF17820">
    <property type="entry name" value="PDZ_6"/>
    <property type="match status" value="1"/>
</dbReference>
<dbReference type="SMART" id="SM00245">
    <property type="entry name" value="TSPc"/>
    <property type="match status" value="1"/>
</dbReference>
<keyword evidence="1" id="KW-0732">Signal</keyword>
<dbReference type="InterPro" id="IPR041489">
    <property type="entry name" value="PDZ_6"/>
</dbReference>
<name>A0A367GQF4_9SPHI</name>
<dbReference type="Gene3D" id="3.30.750.170">
    <property type="match status" value="1"/>
</dbReference>
<dbReference type="PANTHER" id="PTHR32060">
    <property type="entry name" value="TAIL-SPECIFIC PROTEASE"/>
    <property type="match status" value="1"/>
</dbReference>
<evidence type="ECO:0000256" key="1">
    <source>
        <dbReference type="SAM" id="SignalP"/>
    </source>
</evidence>
<dbReference type="PANTHER" id="PTHR32060:SF30">
    <property type="entry name" value="CARBOXY-TERMINAL PROCESSING PROTEASE CTPA"/>
    <property type="match status" value="1"/>
</dbReference>
<feature type="chain" id="PRO_5017059764" description="PDZ domain-containing protein" evidence="1">
    <location>
        <begin position="19"/>
        <end position="507"/>
    </location>
</feature>
<dbReference type="SUPFAM" id="SSF50156">
    <property type="entry name" value="PDZ domain-like"/>
    <property type="match status" value="1"/>
</dbReference>
<proteinExistence type="predicted"/>
<feature type="domain" description="PDZ" evidence="2">
    <location>
        <begin position="131"/>
        <end position="174"/>
    </location>
</feature>
<dbReference type="GO" id="GO:0007165">
    <property type="term" value="P:signal transduction"/>
    <property type="evidence" value="ECO:0007669"/>
    <property type="project" value="TreeGrafter"/>
</dbReference>
<dbReference type="OrthoDB" id="7168509at2"/>
<evidence type="ECO:0000313" key="3">
    <source>
        <dbReference type="EMBL" id="RCH55096.1"/>
    </source>
</evidence>
<gene>
    <name evidence="3" type="ORF">DJ568_07850</name>
</gene>
<comment type="caution">
    <text evidence="3">The sequence shown here is derived from an EMBL/GenBank/DDBJ whole genome shotgun (WGS) entry which is preliminary data.</text>
</comment>
<dbReference type="GO" id="GO:0008236">
    <property type="term" value="F:serine-type peptidase activity"/>
    <property type="evidence" value="ECO:0007669"/>
    <property type="project" value="InterPro"/>
</dbReference>
<feature type="signal peptide" evidence="1">
    <location>
        <begin position="1"/>
        <end position="18"/>
    </location>
</feature>
<dbReference type="InterPro" id="IPR001478">
    <property type="entry name" value="PDZ"/>
</dbReference>
<sequence length="507" mass="56453">MKKNLYVFALLVAAVVSACKKNNPAPDVDDVDKDQIPATGTRVQKIKDSIFLHAKESYLWYDAVPAYGKFKPRSFNGSTEIAALQAEIDALSQYKINPSTGNPFEYYKLQPGLSKYSFIDDGATSGELGGEGKDYGMEPRYADNQNVYVKYVYAGSPADNAGIKRGDKIIKLNGHTEWDDDVEANVTALIDAFYYRNTMEITWQRSDGTIHEAKLVESAYPINPVLTYKVINTGEKKVGYIVFNSFTEKDRNAKPKLDQAFDHFISKGVTDLVVDLRYNGGGYSNTSDYLANLIVPPAKDGALMTTDIFNANLQAGKFPLLNERAFNNEVPLDAFKPEYNRVYFDKQKTLSPQKVVFIVTGGTASASESVINNLLPHMDVKIVGERTYGKPVGFWRINLDKYHLYLVQVAGQNSLGKSEFYEGMLPGSPEFPGRLTFEDVTKDFGDISETSLAAALTYINTGSFPAPATDSKRMAGKRMQSIAEFRELGLKVDKHRRFRGTIFNVPK</sequence>
<dbReference type="InterPro" id="IPR029045">
    <property type="entry name" value="ClpP/crotonase-like_dom_sf"/>
</dbReference>
<keyword evidence="4" id="KW-1185">Reference proteome</keyword>
<dbReference type="Gene3D" id="2.30.42.10">
    <property type="match status" value="1"/>
</dbReference>
<dbReference type="EMBL" id="QGDC01000004">
    <property type="protein sequence ID" value="RCH55096.1"/>
    <property type="molecule type" value="Genomic_DNA"/>
</dbReference>
<dbReference type="RefSeq" id="WP_114004719.1">
    <property type="nucleotide sequence ID" value="NZ_QGDC01000004.1"/>
</dbReference>
<evidence type="ECO:0000259" key="2">
    <source>
        <dbReference type="PROSITE" id="PS50106"/>
    </source>
</evidence>
<protein>
    <recommendedName>
        <fullName evidence="2">PDZ domain-containing protein</fullName>
    </recommendedName>
</protein>
<dbReference type="AlphaFoldDB" id="A0A367GQF4"/>
<organism evidence="3 4">
    <name type="scientific">Mucilaginibacter hurinus</name>
    <dbReference type="NCBI Taxonomy" id="2201324"/>
    <lineage>
        <taxon>Bacteria</taxon>
        <taxon>Pseudomonadati</taxon>
        <taxon>Bacteroidota</taxon>
        <taxon>Sphingobacteriia</taxon>
        <taxon>Sphingobacteriales</taxon>
        <taxon>Sphingobacteriaceae</taxon>
        <taxon>Mucilaginibacter</taxon>
    </lineage>
</organism>
<dbReference type="Proteomes" id="UP000253209">
    <property type="component" value="Unassembled WGS sequence"/>
</dbReference>
<dbReference type="SUPFAM" id="SSF52096">
    <property type="entry name" value="ClpP/crotonase"/>
    <property type="match status" value="1"/>
</dbReference>
<dbReference type="Pfam" id="PF03572">
    <property type="entry name" value="Peptidase_S41"/>
    <property type="match status" value="1"/>
</dbReference>
<dbReference type="GO" id="GO:0030288">
    <property type="term" value="C:outer membrane-bounded periplasmic space"/>
    <property type="evidence" value="ECO:0007669"/>
    <property type="project" value="TreeGrafter"/>
</dbReference>
<dbReference type="GO" id="GO:0004175">
    <property type="term" value="F:endopeptidase activity"/>
    <property type="evidence" value="ECO:0007669"/>
    <property type="project" value="TreeGrafter"/>
</dbReference>